<dbReference type="CDD" id="cd00064">
    <property type="entry name" value="FU"/>
    <property type="match status" value="1"/>
</dbReference>
<dbReference type="Gene3D" id="2.60.120.200">
    <property type="match status" value="1"/>
</dbReference>
<evidence type="ECO:0000259" key="2">
    <source>
        <dbReference type="PROSITE" id="PS51412"/>
    </source>
</evidence>
<comment type="caution">
    <text evidence="3">The sequence shown here is derived from an EMBL/GenBank/DDBJ whole genome shotgun (WGS) entry which is preliminary data.</text>
</comment>
<dbReference type="Proteomes" id="UP000225706">
    <property type="component" value="Unassembled WGS sequence"/>
</dbReference>
<sequence length="1294" mass="144957">MQTVPLLYLASQIFENLDSGENQDCKGDSYSSVGKYKAKFVVADSEVDHWEQSGDNPYHNGYQQSSDGAKFGSVLQRIIWKMLPDWDVSKHSGDDHDLYYCAYILCPEAFGLIGGTPSSAAVDRRRAMETSKLSFLLLAAVTLFTTVKHVAGEAFEHGLLKNNERNLTESAEESNADKPREEYDEFQVISSENNRIQDDGKSSGGSKKQGTSAGSKRALPALAATVLKNPKIQEAVVDKGLEVMNKLVDKQLKIIDEAQEKASRFLARDSSEWTVPFPRQRQTSIDTKLKRELRGILGVPTTKEIKLDITPDKGWSTPDMFVPPGYHLGASVSGVQKDDKEVGDVPYAYAPATGLGYVMMNGCWGKNYTASDPCYNAKWTSSVCQNMIDGAAFLGVGFDGRGEYSPQSRKMSIVQRNCKNKATYDEYDVPDTMNVHGIYDTSATMHTFESRGEFQKYLQQEAGVSGSFFGFYAGAKKAWGSSESGAKQQYMSVLDVDVDRYEVFMDEVKPQDLSLTFLREFMGLPKSYFNAGAPIKYQNFIQRWGTHYIKSAKFGGQLEIRKTMDASQAGSKTQFSEKMEVEYKTLFASVGAKYKKEGGHSVKVETKTTSTAVEAKGGSQDIASILSDVYAPTFKTEFKEWLQSIPQYPKAFKFQMNSVTELVNFRANDLFPDEKVKWGCEGKAAELQTEKDGRKFYYITGTDGKKEKVYCECDSRQSLEIAITDKRTSLQRAIAIYMEEGPVSLSDFRLEKCPPVPKTPAPQTGKVSDQWVEKISAPKWKKLTSSDTTFQVNFDMLDDLINPLHSAFSIPKNMTRSVRYRNGEWYTSDSNNAFHMYSGFSDSTHNPQKPKISIFGLTLSYDQKDGNLYLDNDDFKSSRKVFPALSDDIKGKPLARVQSGDDAAAGSPSTTSIDAVALGESVLYESYFVCVTISGQATLIEYGKSIGTKDAGNVYLNMIDRNRNFDIRFYAFGNKDEPANIMDAHVVSHKRTGVTCKGNTVKDTIQNLCAKNCHNHCDPVAGCKAPNSDEQCYACRVVKEAGTNRCLEDCPSTSMINKNKECVRSYDAKMEGDYLDERDISVGDEFSACMWLKTVEGTWRGDRIYLVWMYMKGMNMLTHLTKEGENIMLEYVHGGIHEKQNFDVLKDKEWHQFCKLWSINTAAWSFYIDGKRVKYGTYNDFIGRRLAKIEFARSGNTMKMLVTQFNIWHRVLTNQEIETFAKTCNQGIGNILSWADLYDKSKESRYVRPSSCKAAPEFLSTTASTTTDASTTKAPLGKRVFLYKTKTLSDLGNT</sequence>
<proteinExistence type="predicted"/>
<dbReference type="PANTHER" id="PTHR46549:SF1">
    <property type="entry name" value="MACPF DOMAIN-CONTAINING PROTEIN"/>
    <property type="match status" value="1"/>
</dbReference>
<dbReference type="InterPro" id="IPR009030">
    <property type="entry name" value="Growth_fac_rcpt_cys_sf"/>
</dbReference>
<feature type="compositionally biased region" description="Low complexity" evidence="1">
    <location>
        <begin position="204"/>
        <end position="216"/>
    </location>
</feature>
<name>A0A2B4SJW2_STYPI</name>
<dbReference type="InterPro" id="IPR006212">
    <property type="entry name" value="Furin_repeat"/>
</dbReference>
<dbReference type="OrthoDB" id="1366754at2759"/>
<reference evidence="4" key="1">
    <citation type="journal article" date="2017" name="bioRxiv">
        <title>Comparative analysis of the genomes of Stylophora pistillata and Acropora digitifera provides evidence for extensive differences between species of corals.</title>
        <authorList>
            <person name="Voolstra C.R."/>
            <person name="Li Y."/>
            <person name="Liew Y.J."/>
            <person name="Baumgarten S."/>
            <person name="Zoccola D."/>
            <person name="Flot J.-F."/>
            <person name="Tambutte S."/>
            <person name="Allemand D."/>
            <person name="Aranda M."/>
        </authorList>
    </citation>
    <scope>NUCLEOTIDE SEQUENCE [LARGE SCALE GENOMIC DNA]</scope>
</reference>
<accession>A0A2B4SJW2</accession>
<dbReference type="SUPFAM" id="SSF57184">
    <property type="entry name" value="Growth factor receptor domain"/>
    <property type="match status" value="1"/>
</dbReference>
<gene>
    <name evidence="3" type="primary">NPTX2</name>
    <name evidence="3" type="ORF">AWC38_SpisGene6118</name>
</gene>
<dbReference type="Pfam" id="PF01823">
    <property type="entry name" value="MACPF"/>
    <property type="match status" value="1"/>
</dbReference>
<protein>
    <submittedName>
        <fullName evidence="3">Neuronal pentraxin-2</fullName>
    </submittedName>
</protein>
<dbReference type="SMART" id="SM00457">
    <property type="entry name" value="MACPF"/>
    <property type="match status" value="1"/>
</dbReference>
<keyword evidence="4" id="KW-1185">Reference proteome</keyword>
<dbReference type="PANTHER" id="PTHR46549">
    <property type="entry name" value="MACPF DOMAIN-CONTAINING PROTEIN"/>
    <property type="match status" value="1"/>
</dbReference>
<evidence type="ECO:0000256" key="1">
    <source>
        <dbReference type="SAM" id="MobiDB-lite"/>
    </source>
</evidence>
<dbReference type="InterPro" id="IPR020864">
    <property type="entry name" value="MACPF"/>
</dbReference>
<evidence type="ECO:0000313" key="3">
    <source>
        <dbReference type="EMBL" id="PFX29160.1"/>
    </source>
</evidence>
<feature type="region of interest" description="Disordered" evidence="1">
    <location>
        <begin position="166"/>
        <end position="216"/>
    </location>
</feature>
<evidence type="ECO:0000313" key="4">
    <source>
        <dbReference type="Proteomes" id="UP000225706"/>
    </source>
</evidence>
<dbReference type="SUPFAM" id="SSF49899">
    <property type="entry name" value="Concanavalin A-like lectins/glucanases"/>
    <property type="match status" value="1"/>
</dbReference>
<dbReference type="PROSITE" id="PS51412">
    <property type="entry name" value="MACPF_2"/>
    <property type="match status" value="1"/>
</dbReference>
<feature type="domain" description="MACPF" evidence="2">
    <location>
        <begin position="370"/>
        <end position="691"/>
    </location>
</feature>
<organism evidence="3 4">
    <name type="scientific">Stylophora pistillata</name>
    <name type="common">Smooth cauliflower coral</name>
    <dbReference type="NCBI Taxonomy" id="50429"/>
    <lineage>
        <taxon>Eukaryota</taxon>
        <taxon>Metazoa</taxon>
        <taxon>Cnidaria</taxon>
        <taxon>Anthozoa</taxon>
        <taxon>Hexacorallia</taxon>
        <taxon>Scleractinia</taxon>
        <taxon>Astrocoeniina</taxon>
        <taxon>Pocilloporidae</taxon>
        <taxon>Stylophora</taxon>
    </lineage>
</organism>
<dbReference type="EMBL" id="LSMT01000070">
    <property type="protein sequence ID" value="PFX29160.1"/>
    <property type="molecule type" value="Genomic_DNA"/>
</dbReference>
<dbReference type="InterPro" id="IPR013320">
    <property type="entry name" value="ConA-like_dom_sf"/>
</dbReference>